<feature type="domain" description="Quinohemoprotein amine dehydrogenase alpha subunit" evidence="2">
    <location>
        <begin position="333"/>
        <end position="397"/>
    </location>
</feature>
<evidence type="ECO:0000259" key="4">
    <source>
        <dbReference type="Pfam" id="PF14930"/>
    </source>
</evidence>
<dbReference type="Gene3D" id="2.40.128.120">
    <property type="entry name" value="Quinohemoprotein amine dehydrogenase alpha subunit, domain 2"/>
    <property type="match status" value="1"/>
</dbReference>
<accession>A0A3B1BCX5</accession>
<dbReference type="InterPro" id="IPR013783">
    <property type="entry name" value="Ig-like_fold"/>
</dbReference>
<organism evidence="5">
    <name type="scientific">hydrothermal vent metagenome</name>
    <dbReference type="NCBI Taxonomy" id="652676"/>
    <lineage>
        <taxon>unclassified sequences</taxon>
        <taxon>metagenomes</taxon>
        <taxon>ecological metagenomes</taxon>
    </lineage>
</organism>
<dbReference type="Pfam" id="PF09098">
    <property type="entry name" value="Dehyd-heme_bind"/>
    <property type="match status" value="1"/>
</dbReference>
<dbReference type="Gene3D" id="2.60.40.10">
    <property type="entry name" value="Immunoglobulins"/>
    <property type="match status" value="2"/>
</dbReference>
<dbReference type="AlphaFoldDB" id="A0A3B1BCX5"/>
<protein>
    <submittedName>
        <fullName evidence="5">Quinohemoprotein amine dehydrogenase 60 kDa subunit</fullName>
    </submittedName>
</protein>
<reference evidence="5" key="1">
    <citation type="submission" date="2018-06" db="EMBL/GenBank/DDBJ databases">
        <authorList>
            <person name="Zhirakovskaya E."/>
        </authorList>
    </citation>
    <scope>NUCLEOTIDE SEQUENCE</scope>
</reference>
<dbReference type="SUPFAM" id="SSF46626">
    <property type="entry name" value="Cytochrome c"/>
    <property type="match status" value="2"/>
</dbReference>
<feature type="domain" description="Quinohemoprotein amine dehydrogenase alpha subunit" evidence="3">
    <location>
        <begin position="409"/>
        <end position="541"/>
    </location>
</feature>
<dbReference type="InterPro" id="IPR014756">
    <property type="entry name" value="Ig_E-set"/>
</dbReference>
<dbReference type="SUPFAM" id="SSF81296">
    <property type="entry name" value="E set domains"/>
    <property type="match status" value="2"/>
</dbReference>
<feature type="domain" description="Quinohemoprotein amine dehydrogenase alpha subunit haem binding" evidence="1">
    <location>
        <begin position="42"/>
        <end position="207"/>
    </location>
</feature>
<proteinExistence type="predicted"/>
<sequence length="542" mass="59108">MKLKTIIPMTFILLLSGFLSACSDDQKKTVEAFNVSEAEMQAGRSLLADNCSGCHVAADDGSYSRISQIRKTPEGWDMNIARMMIFHGLDIDAKDRRSLVKFLADTQGLAPSETAAHRDVLERKHNIIEQGADPDLMAMCARCHTYARVALQRRDMQEWQNLVHMHLGQWASIEYQMLARERDWRADALGPVSEKLGQMYPLKTSSWDEWQATKWQDMSGAWRMVGHLPGMGYMDGIMKVTALGGDRYDVTYDLIYPDGTAAAGTGKSIVHSGYEWRGAATLGDQKYHQIWAASEGGNVMTGRFFKRDHPEDGMAITAWRKTDNAHNILKQGIMNIVPSALKAGQETEIVISGVNLSGDVTIAGAEVTLKSTSPDRIIISAMAEMAGSVVLAVGEDKAVMNIYTQVDYIKVTPDYGISRVGGGGGPIPKVMAQFEATGYSNGADGLANTDDDIPLGMVPAVWSVENYNAAAAAMQDAKYAGHITAQGTFIPAIAGPNPARKYGTNNAGDLKIIATYRAAERILTAEAHLIATVQRWNNPPIM</sequence>
<dbReference type="InterPro" id="IPR036718">
    <property type="entry name" value="H-AmDH_asu_dom2_sf"/>
</dbReference>
<gene>
    <name evidence="5" type="ORF">MNBD_ALPHA03-2128</name>
</gene>
<dbReference type="InterPro" id="IPR036909">
    <property type="entry name" value="Cyt_c-like_dom_sf"/>
</dbReference>
<evidence type="ECO:0000259" key="1">
    <source>
        <dbReference type="Pfam" id="PF09098"/>
    </source>
</evidence>
<dbReference type="InterPro" id="IPR015183">
    <property type="entry name" value="QH-AmDH_asu_dom_III"/>
</dbReference>
<name>A0A3B1BCX5_9ZZZZ</name>
<dbReference type="GO" id="GO:0009055">
    <property type="term" value="F:electron transfer activity"/>
    <property type="evidence" value="ECO:0007669"/>
    <property type="project" value="InterPro"/>
</dbReference>
<dbReference type="InterPro" id="IPR009111">
    <property type="entry name" value="QH-AmDH_asu_dom2"/>
</dbReference>
<evidence type="ECO:0000259" key="2">
    <source>
        <dbReference type="Pfam" id="PF09099"/>
    </source>
</evidence>
<feature type="domain" description="Quinohemoprotein amine dehydrogenase alpha subunit" evidence="4">
    <location>
        <begin position="217"/>
        <end position="320"/>
    </location>
</feature>
<dbReference type="Pfam" id="PF14930">
    <property type="entry name" value="Qn_am_d_aII"/>
    <property type="match status" value="1"/>
</dbReference>
<dbReference type="InterPro" id="IPR015182">
    <property type="entry name" value="QH-AmDH_asu_heme-bd_dom"/>
</dbReference>
<dbReference type="EMBL" id="UOFW01000237">
    <property type="protein sequence ID" value="VAX08250.1"/>
    <property type="molecule type" value="Genomic_DNA"/>
</dbReference>
<dbReference type="Gene3D" id="1.10.760.10">
    <property type="entry name" value="Cytochrome c-like domain"/>
    <property type="match status" value="1"/>
</dbReference>
<dbReference type="InterPro" id="IPR015184">
    <property type="entry name" value="QH-AmDH_asu_dom_IV"/>
</dbReference>
<evidence type="ECO:0000259" key="3">
    <source>
        <dbReference type="Pfam" id="PF09100"/>
    </source>
</evidence>
<dbReference type="Pfam" id="PF09099">
    <property type="entry name" value="Qn_am_d_aIII"/>
    <property type="match status" value="1"/>
</dbReference>
<dbReference type="NCBIfam" id="TIGR03908">
    <property type="entry name" value="QH_alpha"/>
    <property type="match status" value="1"/>
</dbReference>
<dbReference type="GO" id="GO:0020037">
    <property type="term" value="F:heme binding"/>
    <property type="evidence" value="ECO:0007669"/>
    <property type="project" value="InterPro"/>
</dbReference>
<dbReference type="SUPFAM" id="SSF69298">
    <property type="entry name" value="Quinohemoprotein amine dehydrogenase A chain, domain 3"/>
    <property type="match status" value="1"/>
</dbReference>
<evidence type="ECO:0000313" key="5">
    <source>
        <dbReference type="EMBL" id="VAX08250.1"/>
    </source>
</evidence>
<dbReference type="Pfam" id="PF09100">
    <property type="entry name" value="Qn_am_d_aIV"/>
    <property type="match status" value="1"/>
</dbReference>
<dbReference type="PROSITE" id="PS51257">
    <property type="entry name" value="PROKAR_LIPOPROTEIN"/>
    <property type="match status" value="1"/>
</dbReference>
<dbReference type="InterPro" id="IPR023887">
    <property type="entry name" value="QH-AmDH_asu"/>
</dbReference>